<accession>C4GKY9</accession>
<protein>
    <submittedName>
        <fullName evidence="1">Uncharacterized protein</fullName>
    </submittedName>
</protein>
<evidence type="ECO:0000313" key="2">
    <source>
        <dbReference type="Proteomes" id="UP000003009"/>
    </source>
</evidence>
<dbReference type="AlphaFoldDB" id="C4GKY9"/>
<reference evidence="1" key="1">
    <citation type="submission" date="2009-04" db="EMBL/GenBank/DDBJ databases">
        <authorList>
            <person name="Weinstock G."/>
            <person name="Sodergren E."/>
            <person name="Clifton S."/>
            <person name="Fulton L."/>
            <person name="Fulton B."/>
            <person name="Courtney L."/>
            <person name="Fronick C."/>
            <person name="Harrison M."/>
            <person name="Strong C."/>
            <person name="Farmer C."/>
            <person name="Delahaunty K."/>
            <person name="Markovic C."/>
            <person name="Hall O."/>
            <person name="Minx P."/>
            <person name="Tomlinson C."/>
            <person name="Mitreva M."/>
            <person name="Nelson J."/>
            <person name="Hou S."/>
            <person name="Wollam A."/>
            <person name="Pepin K.H."/>
            <person name="Johnson M."/>
            <person name="Bhonagiri V."/>
            <person name="Nash W.E."/>
            <person name="Warren W."/>
            <person name="Chinwalla A."/>
            <person name="Mardis E.R."/>
            <person name="Wilson R.K."/>
        </authorList>
    </citation>
    <scope>NUCLEOTIDE SEQUENCE [LARGE SCALE GENOMIC DNA]</scope>
    <source>
        <strain evidence="1">ATCC 51147</strain>
    </source>
</reference>
<dbReference type="EMBL" id="ACJW02000003">
    <property type="protein sequence ID" value="EEP67398.1"/>
    <property type="molecule type" value="Genomic_DNA"/>
</dbReference>
<comment type="caution">
    <text evidence="1">The sequence shown here is derived from an EMBL/GenBank/DDBJ whole genome shotgun (WGS) entry which is preliminary data.</text>
</comment>
<dbReference type="STRING" id="629741.GCWU000324_01645"/>
<dbReference type="HOGENOM" id="CLU_3217407_0_0_4"/>
<organism evidence="1 2">
    <name type="scientific">Kingella oralis ATCC 51147</name>
    <dbReference type="NCBI Taxonomy" id="629741"/>
    <lineage>
        <taxon>Bacteria</taxon>
        <taxon>Pseudomonadati</taxon>
        <taxon>Pseudomonadota</taxon>
        <taxon>Betaproteobacteria</taxon>
        <taxon>Neisseriales</taxon>
        <taxon>Neisseriaceae</taxon>
        <taxon>Kingella</taxon>
    </lineage>
</organism>
<evidence type="ECO:0000313" key="1">
    <source>
        <dbReference type="EMBL" id="EEP67398.1"/>
    </source>
</evidence>
<name>C4GKY9_9NEIS</name>
<proteinExistence type="predicted"/>
<gene>
    <name evidence="1" type="ORF">GCWU000324_01645</name>
</gene>
<sequence length="44" mass="5453">MNPPSAIWQSENENARRKFVFHIFRNLANIRNLRMFKFDVRQFL</sequence>
<dbReference type="Proteomes" id="UP000003009">
    <property type="component" value="Unassembled WGS sequence"/>
</dbReference>
<keyword evidence="2" id="KW-1185">Reference proteome</keyword>